<dbReference type="RefSeq" id="WP_068623156.1">
    <property type="nucleotide sequence ID" value="NZ_FJNB01000012.1"/>
</dbReference>
<accession>A0A143YZC3</accession>
<sequence>MVKRKLYIISLDAFGASDLEFAKMLPHFQEILNRSALVKEVESVYPSLTYVAHTSIATGMNPNRHGIIHNTHLQPERQSPDWYWYAKEIKKATLFDVAKKAGYKTCALLWPVTGKSPSIDYNLAEIFPNRPWLNQVMVSALASSTKYALEMNKKYGSLRNGIAQPELDEFVTAIAVDTIKTKQPDLLAVHLVDLDSMRHEYGVLSDQAKEAIIRMDRHLGQIIDAMKEMDIYEDTVLAVFGDHYQIDTHTVIRPNHLFLDKGWQTVDRKHNIKDWKVLAKAADGACYIYRRDVSVTNKMILDALKGIEGRVETIHSAAEARKMGADENCLFILEAKPGYYFESDVLYPFMESTAKNLPDRKLHSATHGFSPKKKKYATMLMISGPGIDKDAVVEKARLIDEGPTFLHAIGLKFPEATDGRVINKIFL</sequence>
<dbReference type="SUPFAM" id="SSF53649">
    <property type="entry name" value="Alkaline phosphatase-like"/>
    <property type="match status" value="1"/>
</dbReference>
<reference evidence="1 3" key="1">
    <citation type="submission" date="2016-02" db="EMBL/GenBank/DDBJ databases">
        <authorList>
            <person name="Wen L."/>
            <person name="He K."/>
            <person name="Yang H."/>
        </authorList>
    </citation>
    <scope>NUCLEOTIDE SEQUENCE [LARGE SCALE GENOMIC DNA]</scope>
    <source>
        <strain evidence="1">Trichococcus_R210</strain>
    </source>
</reference>
<dbReference type="InterPro" id="IPR017850">
    <property type="entry name" value="Alkaline_phosphatase_core_sf"/>
</dbReference>
<reference evidence="2 4" key="2">
    <citation type="submission" date="2016-10" db="EMBL/GenBank/DDBJ databases">
        <authorList>
            <person name="Varghese N."/>
            <person name="Submissions S."/>
        </authorList>
    </citation>
    <scope>NUCLEOTIDE SEQUENCE [LARGE SCALE GENOMIC DNA]</scope>
    <source>
        <strain evidence="2 4">DSM 22150</strain>
    </source>
</reference>
<evidence type="ECO:0000313" key="1">
    <source>
        <dbReference type="EMBL" id="CZR00881.1"/>
    </source>
</evidence>
<dbReference type="GO" id="GO:0016740">
    <property type="term" value="F:transferase activity"/>
    <property type="evidence" value="ECO:0007669"/>
    <property type="project" value="UniProtKB-KW"/>
</dbReference>
<dbReference type="OrthoDB" id="9779418at2"/>
<name>A0A143YZC3_9LACT</name>
<protein>
    <submittedName>
        <fullName evidence="2">Predicted pyrophosphatase or phosphodiesterase, AlkP superfamily</fullName>
    </submittedName>
    <submittedName>
        <fullName evidence="1">Type i phosphodiesterase/nucleotide pyrophosphatase/phosphate transferase</fullName>
    </submittedName>
</protein>
<dbReference type="AlphaFoldDB" id="A0A143YZC3"/>
<keyword evidence="1" id="KW-0808">Transferase</keyword>
<dbReference type="InterPro" id="IPR002591">
    <property type="entry name" value="Phosphodiest/P_Trfase"/>
</dbReference>
<dbReference type="Proteomes" id="UP000076878">
    <property type="component" value="Unassembled WGS sequence"/>
</dbReference>
<keyword evidence="4" id="KW-1185">Reference proteome</keyword>
<dbReference type="STRING" id="640938.TR210_1775"/>
<dbReference type="Pfam" id="PF01663">
    <property type="entry name" value="Phosphodiest"/>
    <property type="match status" value="1"/>
</dbReference>
<gene>
    <name evidence="2" type="ORF">SAMN05216375_11229</name>
    <name evidence="1" type="ORF">TR210_1775</name>
</gene>
<evidence type="ECO:0000313" key="4">
    <source>
        <dbReference type="Proteomes" id="UP000199280"/>
    </source>
</evidence>
<proteinExistence type="predicted"/>
<dbReference type="PANTHER" id="PTHR10151:SF120">
    <property type="entry name" value="BIS(5'-ADENOSYL)-TRIPHOSPHATASE"/>
    <property type="match status" value="1"/>
</dbReference>
<dbReference type="EMBL" id="FNYT01000012">
    <property type="protein sequence ID" value="SEJ36914.1"/>
    <property type="molecule type" value="Genomic_DNA"/>
</dbReference>
<dbReference type="Gene3D" id="3.40.720.10">
    <property type="entry name" value="Alkaline Phosphatase, subunit A"/>
    <property type="match status" value="1"/>
</dbReference>
<dbReference type="EMBL" id="FJNB01000012">
    <property type="protein sequence ID" value="CZR00881.1"/>
    <property type="molecule type" value="Genomic_DNA"/>
</dbReference>
<dbReference type="Proteomes" id="UP000199280">
    <property type="component" value="Unassembled WGS sequence"/>
</dbReference>
<dbReference type="PANTHER" id="PTHR10151">
    <property type="entry name" value="ECTONUCLEOTIDE PYROPHOSPHATASE/PHOSPHODIESTERASE"/>
    <property type="match status" value="1"/>
</dbReference>
<organism evidence="1 3">
    <name type="scientific">Trichococcus ilyis</name>
    <dbReference type="NCBI Taxonomy" id="640938"/>
    <lineage>
        <taxon>Bacteria</taxon>
        <taxon>Bacillati</taxon>
        <taxon>Bacillota</taxon>
        <taxon>Bacilli</taxon>
        <taxon>Lactobacillales</taxon>
        <taxon>Carnobacteriaceae</taxon>
        <taxon>Trichococcus</taxon>
    </lineage>
</organism>
<dbReference type="CDD" id="cd16018">
    <property type="entry name" value="Enpp"/>
    <property type="match status" value="1"/>
</dbReference>
<dbReference type="GO" id="GO:0016787">
    <property type="term" value="F:hydrolase activity"/>
    <property type="evidence" value="ECO:0007669"/>
    <property type="project" value="UniProtKB-ARBA"/>
</dbReference>
<evidence type="ECO:0000313" key="2">
    <source>
        <dbReference type="EMBL" id="SEJ36914.1"/>
    </source>
</evidence>
<evidence type="ECO:0000313" key="3">
    <source>
        <dbReference type="Proteomes" id="UP000076878"/>
    </source>
</evidence>